<name>A0A8K1I2Y7_9REOV</name>
<dbReference type="EMBL" id="MZ079667">
    <property type="protein sequence ID" value="UBT83546.1"/>
    <property type="molecule type" value="Genomic_RNA"/>
</dbReference>
<protein>
    <submittedName>
        <fullName evidence="1">VP3</fullName>
    </submittedName>
</protein>
<reference evidence="1" key="1">
    <citation type="submission" date="2021-04" db="EMBL/GenBank/DDBJ databases">
        <title>Genome-scale molecular and phylogenetic characterization of Middle Point Orbivirus sequences from Australia.</title>
        <authorList>
            <person name="Agnihotri K."/>
            <person name="Oakey J."/>
            <person name="Smith C."/>
            <person name="Weir R."/>
            <person name="Pyke A."/>
            <person name="Melville L."/>
        </authorList>
    </citation>
    <scope>NUCLEOTIDE SEQUENCE</scope>
    <source>
        <strain evidence="1">MPOV-V6306 NT</strain>
    </source>
</reference>
<accession>A0A8K1I2Y7</accession>
<evidence type="ECO:0000313" key="1">
    <source>
        <dbReference type="EMBL" id="UBT83546.1"/>
    </source>
</evidence>
<proteinExistence type="predicted"/>
<sequence>MAEYGILVWRDTKTGDKQIPPEEYDIFIDLDETISPQTTTEDALQKYSSSEKIFKNVGTIDTLSYQTAFSTYKITGLTKRETSETVMPTFIDRCITRLSEKRKQEPLEIAVERAKWDPRRHNVGYKYVSNGFYAIQASHSKVLLKKNALQTLTVDRISMCSTRPHISGVERLYSQMMSLKLLETKMGKIYEASRLVNLSTEVGSEPAHLFILEFKPFKLSVQALTADEDEESNIFAELEESENANIAKRKIHLMEGSEGTDLKMYYDDLVEEVKDGFNDRKITAPLILYGKLSKYHPELRIVIWKMTNISTTKATLSKVSMWKDTTRLPSRFKGIFAVMVSCLNEIFEDVDSPENVKMVNQPTTEHNPFWLRWWNDYCYRKQDLAEKRMKTIYGDRDPGCVMEKCILVNYLEVCGFLYNLIGRNSSLAVRHNLYPQLFKRTLNGISKVTEERKRQIINEERKACDQYLENNFIFDDWDDQLLKRIRESNSIPAAFVYILRIAGGDPLGDFDPDDIESDMNLVILGKMELESFLEYYTPFLSRICGKALTLNGRATIGDMLHLLTSQNLLYVLLALFGDVSFLHHRTAGYVIFKRFKKDRYLLTHIFPSKSRTHYPQGVNLCDFLLHMTSSFTCEEFLYQYHDPFEGLEQEKWIEAWDAYQEEAKKQIEDDKVKYGEKAEQWALEQTAKVEKRRKEALYRWTLRDLMNRCFQDDIFGGNRRALQIQTQETIHRLRINYVEMSLLMASQCRGFTDVITICYPVTSPHRSIIVVTLYSYVLPLDEAIASIMRRFPRNFENIYQHVMVQVGLNEVRYTTKTARASTSDRLRVKGLGPMQVKTYPYTVLGVDAKAIIVKHSGAKRGSPFFFVKIASAD</sequence>
<organism evidence="1">
    <name type="scientific">Middle Point orbivirus</name>
    <dbReference type="NCBI Taxonomy" id="464979"/>
    <lineage>
        <taxon>Viruses</taxon>
        <taxon>Riboviria</taxon>
        <taxon>Orthornavirae</taxon>
        <taxon>Duplornaviricota</taxon>
        <taxon>Resentoviricetes</taxon>
        <taxon>Reovirales</taxon>
        <taxon>Sedoreoviridae</taxon>
        <taxon>Orbivirus</taxon>
    </lineage>
</organism>